<reference evidence="2 3" key="1">
    <citation type="journal article" name="Sci. Rep.">
        <title>Genome-scale phylogenetic analyses confirm Olpidium as the closest living zoosporic fungus to the non-flagellated, terrestrial fungi.</title>
        <authorList>
            <person name="Chang Y."/>
            <person name="Rochon D."/>
            <person name="Sekimoto S."/>
            <person name="Wang Y."/>
            <person name="Chovatia M."/>
            <person name="Sandor L."/>
            <person name="Salamov A."/>
            <person name="Grigoriev I.V."/>
            <person name="Stajich J.E."/>
            <person name="Spatafora J.W."/>
        </authorList>
    </citation>
    <scope>NUCLEOTIDE SEQUENCE [LARGE SCALE GENOMIC DNA]</scope>
    <source>
        <strain evidence="2">S191</strain>
    </source>
</reference>
<dbReference type="PRINTS" id="PR00297">
    <property type="entry name" value="CHAPERONIN10"/>
</dbReference>
<evidence type="ECO:0000256" key="1">
    <source>
        <dbReference type="SAM" id="MobiDB-lite"/>
    </source>
</evidence>
<dbReference type="AlphaFoldDB" id="A0A8H7ZTT5"/>
<dbReference type="CDD" id="cd00320">
    <property type="entry name" value="cpn10"/>
    <property type="match status" value="1"/>
</dbReference>
<protein>
    <submittedName>
        <fullName evidence="2">Uncharacterized protein</fullName>
    </submittedName>
</protein>
<dbReference type="EMBL" id="JAEFCI010006753">
    <property type="protein sequence ID" value="KAG5459493.1"/>
    <property type="molecule type" value="Genomic_DNA"/>
</dbReference>
<gene>
    <name evidence="2" type="ORF">BJ554DRAFT_99</name>
</gene>
<name>A0A8H7ZTT5_9FUNG</name>
<dbReference type="GO" id="GO:0044183">
    <property type="term" value="F:protein folding chaperone"/>
    <property type="evidence" value="ECO:0007669"/>
    <property type="project" value="InterPro"/>
</dbReference>
<accession>A0A8H7ZTT5</accession>
<feature type="region of interest" description="Disordered" evidence="1">
    <location>
        <begin position="28"/>
        <end position="47"/>
    </location>
</feature>
<dbReference type="GO" id="GO:0005524">
    <property type="term" value="F:ATP binding"/>
    <property type="evidence" value="ECO:0007669"/>
    <property type="project" value="InterPro"/>
</dbReference>
<evidence type="ECO:0000313" key="3">
    <source>
        <dbReference type="Proteomes" id="UP000673691"/>
    </source>
</evidence>
<keyword evidence="3" id="KW-1185">Reference proteome</keyword>
<evidence type="ECO:0000313" key="2">
    <source>
        <dbReference type="EMBL" id="KAG5459493.1"/>
    </source>
</evidence>
<comment type="caution">
    <text evidence="2">The sequence shown here is derived from an EMBL/GenBank/DDBJ whole genome shotgun (WGS) entry which is preliminary data.</text>
</comment>
<dbReference type="OrthoDB" id="184876at2759"/>
<organism evidence="2 3">
    <name type="scientific">Olpidium bornovanus</name>
    <dbReference type="NCBI Taxonomy" id="278681"/>
    <lineage>
        <taxon>Eukaryota</taxon>
        <taxon>Fungi</taxon>
        <taxon>Fungi incertae sedis</taxon>
        <taxon>Olpidiomycota</taxon>
        <taxon>Olpidiomycotina</taxon>
        <taxon>Olpidiomycetes</taxon>
        <taxon>Olpidiales</taxon>
        <taxon>Olpidiaceae</taxon>
        <taxon>Olpidium</taxon>
    </lineage>
</organism>
<dbReference type="InterPro" id="IPR020818">
    <property type="entry name" value="Chaperonin_GroES"/>
</dbReference>
<proteinExistence type="predicted"/>
<sequence>MALRAKNIVPLLDRVLVQRVKPQEVRLTAHRPTPPPSALRSRALPGPPRAHCRATDCFPFYAAKLEGENRFRGLHPGEVPGVSEPRCCGRGRQRRTEQGGRQGRYVWQARRAIVPPSPSLHFQALSWPSPLSCRLKLTSRSNGSIRHAPAEQDGVVTPVSVKEGDRVLLPPYGGSTVKLGDEVCTWPIEHVFYPVQIAGPLGSPLTTPNIVACVVSFSRN</sequence>
<dbReference type="Proteomes" id="UP000673691">
    <property type="component" value="Unassembled WGS sequence"/>
</dbReference>